<comment type="caution">
    <text evidence="2">The sequence shown here is derived from an EMBL/GenBank/DDBJ whole genome shotgun (WGS) entry which is preliminary data.</text>
</comment>
<sequence length="97" mass="10189">MWSLALGLAPLLLLAALQRLPSAIAAAMYANTTGILGVPAEISDACIGNISDTLSPNFSDVTRSCATLLSDDVSCKKCLNSGLSYLRHLVGEQIMLH</sequence>
<dbReference type="EMBL" id="JAAALK010000285">
    <property type="protein sequence ID" value="KAG8064512.1"/>
    <property type="molecule type" value="Genomic_DNA"/>
</dbReference>
<keyword evidence="1" id="KW-0732">Signal</keyword>
<feature type="signal peptide" evidence="1">
    <location>
        <begin position="1"/>
        <end position="25"/>
    </location>
</feature>
<protein>
    <recommendedName>
        <fullName evidence="4">Gnk2-homologous domain-containing protein</fullName>
    </recommendedName>
</protein>
<reference evidence="2" key="1">
    <citation type="journal article" date="2021" name="bioRxiv">
        <title>Whole Genome Assembly and Annotation of Northern Wild Rice, Zizania palustris L., Supports a Whole Genome Duplication in the Zizania Genus.</title>
        <authorList>
            <person name="Haas M."/>
            <person name="Kono T."/>
            <person name="Macchietto M."/>
            <person name="Millas R."/>
            <person name="McGilp L."/>
            <person name="Shao M."/>
            <person name="Duquette J."/>
            <person name="Hirsch C.N."/>
            <person name="Kimball J."/>
        </authorList>
    </citation>
    <scope>NUCLEOTIDE SEQUENCE</scope>
    <source>
        <tissue evidence="2">Fresh leaf tissue</tissue>
    </source>
</reference>
<proteinExistence type="predicted"/>
<dbReference type="AlphaFoldDB" id="A0A8J5SAQ2"/>
<gene>
    <name evidence="2" type="ORF">GUJ93_ZPchr0004g38807</name>
</gene>
<dbReference type="OrthoDB" id="716679at2759"/>
<keyword evidence="3" id="KW-1185">Reference proteome</keyword>
<evidence type="ECO:0000313" key="2">
    <source>
        <dbReference type="EMBL" id="KAG8064512.1"/>
    </source>
</evidence>
<reference evidence="2" key="2">
    <citation type="submission" date="2021-02" db="EMBL/GenBank/DDBJ databases">
        <authorList>
            <person name="Kimball J.A."/>
            <person name="Haas M.W."/>
            <person name="Macchietto M."/>
            <person name="Kono T."/>
            <person name="Duquette J."/>
            <person name="Shao M."/>
        </authorList>
    </citation>
    <scope>NUCLEOTIDE SEQUENCE</scope>
    <source>
        <tissue evidence="2">Fresh leaf tissue</tissue>
    </source>
</reference>
<name>A0A8J5SAQ2_ZIZPA</name>
<accession>A0A8J5SAQ2</accession>
<evidence type="ECO:0008006" key="4">
    <source>
        <dbReference type="Google" id="ProtNLM"/>
    </source>
</evidence>
<evidence type="ECO:0000313" key="3">
    <source>
        <dbReference type="Proteomes" id="UP000729402"/>
    </source>
</evidence>
<feature type="chain" id="PRO_5035166997" description="Gnk2-homologous domain-containing protein" evidence="1">
    <location>
        <begin position="26"/>
        <end position="97"/>
    </location>
</feature>
<evidence type="ECO:0000256" key="1">
    <source>
        <dbReference type="SAM" id="SignalP"/>
    </source>
</evidence>
<organism evidence="2 3">
    <name type="scientific">Zizania palustris</name>
    <name type="common">Northern wild rice</name>
    <dbReference type="NCBI Taxonomy" id="103762"/>
    <lineage>
        <taxon>Eukaryota</taxon>
        <taxon>Viridiplantae</taxon>
        <taxon>Streptophyta</taxon>
        <taxon>Embryophyta</taxon>
        <taxon>Tracheophyta</taxon>
        <taxon>Spermatophyta</taxon>
        <taxon>Magnoliopsida</taxon>
        <taxon>Liliopsida</taxon>
        <taxon>Poales</taxon>
        <taxon>Poaceae</taxon>
        <taxon>BOP clade</taxon>
        <taxon>Oryzoideae</taxon>
        <taxon>Oryzeae</taxon>
        <taxon>Zizaniinae</taxon>
        <taxon>Zizania</taxon>
    </lineage>
</organism>
<dbReference type="Proteomes" id="UP000729402">
    <property type="component" value="Unassembled WGS sequence"/>
</dbReference>